<dbReference type="HOGENOM" id="CLU_1069081_0_0_10"/>
<reference evidence="1" key="2">
    <citation type="submission" date="2012-09" db="EMBL/GenBank/DDBJ databases">
        <title>The complete sequence of Psychroflexus torquis an extreme psychrophile from sea-ice that is stimulated by light.</title>
        <authorList>
            <person name="Feng S."/>
            <person name="Powell S.M."/>
            <person name="Bowman J.P."/>
        </authorList>
    </citation>
    <scope>NUCLEOTIDE SEQUENCE [LARGE SCALE GENOMIC DNA]</scope>
    <source>
        <strain evidence="1">ATCC 700755</strain>
    </source>
</reference>
<dbReference type="RefSeq" id="WP_015024747.1">
    <property type="nucleotide sequence ID" value="NC_018721.1"/>
</dbReference>
<accession>K4IUM8</accession>
<evidence type="ECO:0000313" key="1">
    <source>
        <dbReference type="EMBL" id="AFU69175.1"/>
    </source>
</evidence>
<organism evidence="1 2">
    <name type="scientific">Psychroflexus torquis (strain ATCC 700755 / CIP 106069 / ACAM 623)</name>
    <dbReference type="NCBI Taxonomy" id="313595"/>
    <lineage>
        <taxon>Bacteria</taxon>
        <taxon>Pseudomonadati</taxon>
        <taxon>Bacteroidota</taxon>
        <taxon>Flavobacteriia</taxon>
        <taxon>Flavobacteriales</taxon>
        <taxon>Flavobacteriaceae</taxon>
        <taxon>Psychroflexus</taxon>
    </lineage>
</organism>
<reference evidence="1" key="1">
    <citation type="submission" date="2006-03" db="EMBL/GenBank/DDBJ databases">
        <authorList>
            <person name="Bowman J."/>
            <person name="Ferriera S."/>
            <person name="Johnson J."/>
            <person name="Kravitz S."/>
            <person name="Halpern A."/>
            <person name="Remington K."/>
            <person name="Beeson K."/>
            <person name="Tran B."/>
            <person name="Rogers Y.-H."/>
            <person name="Friedman R."/>
            <person name="Venter J.C."/>
        </authorList>
    </citation>
    <scope>NUCLEOTIDE SEQUENCE [LARGE SCALE GENOMIC DNA]</scope>
    <source>
        <strain evidence="1">ATCC 700755</strain>
    </source>
</reference>
<evidence type="ECO:0000313" key="2">
    <source>
        <dbReference type="Proteomes" id="UP000008514"/>
    </source>
</evidence>
<dbReference type="KEGG" id="ptq:P700755_002401"/>
<dbReference type="eggNOG" id="ENOG5032H1I">
    <property type="taxonomic scope" value="Bacteria"/>
</dbReference>
<dbReference type="Proteomes" id="UP000008514">
    <property type="component" value="Chromosome"/>
</dbReference>
<dbReference type="STRING" id="313595.P700755_002401"/>
<keyword evidence="2" id="KW-1185">Reference proteome</keyword>
<dbReference type="EMBL" id="CP003879">
    <property type="protein sequence ID" value="AFU69175.1"/>
    <property type="molecule type" value="Genomic_DNA"/>
</dbReference>
<gene>
    <name evidence="1" type="ordered locus">P700755_002401</name>
</gene>
<sequence length="260" mass="30995">MIKWRKYIVENYVKNFELKVSGNPYDHEFIIDFSFNKEEQEYLDSLFNLNEFLKSNNPLIDLMDEDQIKLVSHLINFSAIKVDVNQVKQQQTLFTCIVDYYLSLPISELSRNYFDFQNEIQHLFKNGYYVKDSDIKFMSQFKARKDSRQLQYIMFASFTLKLGEAFKIAIMMSNIRLITCLTTIKTGKHIGFFKNAERQIIEFTRNSSAHQNEVINYITKENKKEFENVKLELLEMRRNVSEVIEDSDIKEVINRVIYTK</sequence>
<dbReference type="AlphaFoldDB" id="K4IUM8"/>
<name>K4IUM8_PSYTT</name>
<protein>
    <submittedName>
        <fullName evidence="1">Uncharacterized protein</fullName>
    </submittedName>
</protein>
<proteinExistence type="predicted"/>